<dbReference type="AlphaFoldDB" id="A0AAU6VME4"/>
<dbReference type="EMBL" id="CP095351">
    <property type="protein sequence ID" value="XAG86653.1"/>
    <property type="molecule type" value="Genomic_DNA"/>
</dbReference>
<gene>
    <name evidence="1" type="ORF">MRM63_16410</name>
</gene>
<name>A0AAU6VME4_UNCXX</name>
<proteinExistence type="predicted"/>
<organism evidence="1">
    <name type="scientific">bacterium 19MO03SA05</name>
    <dbReference type="NCBI Taxonomy" id="2920620"/>
    <lineage>
        <taxon>Bacteria</taxon>
    </lineage>
</organism>
<reference evidence="1" key="1">
    <citation type="submission" date="2022-03" db="EMBL/GenBank/DDBJ databases">
        <title>Sea Food Isolates.</title>
        <authorList>
            <person name="Li c."/>
        </authorList>
    </citation>
    <scope>NUCLEOTIDE SEQUENCE</scope>
    <source>
        <strain evidence="1">19MO03SA05</strain>
    </source>
</reference>
<evidence type="ECO:0000313" key="1">
    <source>
        <dbReference type="EMBL" id="XAG86653.1"/>
    </source>
</evidence>
<evidence type="ECO:0008006" key="2">
    <source>
        <dbReference type="Google" id="ProtNLM"/>
    </source>
</evidence>
<accession>A0AAU6VME4</accession>
<protein>
    <recommendedName>
        <fullName evidence="2">Chromosomal replication initiator DnaA C-terminal domain-containing protein</fullName>
    </recommendedName>
</protein>
<sequence>MSTKVNKFERFYTLCLALGLELNEKDMNHLSNIGSRLTYISKQRCLMAKVKCACVNQDIETHGKFYAARRNKVSIFYAYQILAKRESK</sequence>